<evidence type="ECO:0000313" key="2">
    <source>
        <dbReference type="Proteomes" id="UP001163835"/>
    </source>
</evidence>
<protein>
    <submittedName>
        <fullName evidence="1">Uncharacterized protein</fullName>
    </submittedName>
</protein>
<keyword evidence="2" id="KW-1185">Reference proteome</keyword>
<organism evidence="1 2">
    <name type="scientific">Lentinula aff. lateritia</name>
    <dbReference type="NCBI Taxonomy" id="2804960"/>
    <lineage>
        <taxon>Eukaryota</taxon>
        <taxon>Fungi</taxon>
        <taxon>Dikarya</taxon>
        <taxon>Basidiomycota</taxon>
        <taxon>Agaricomycotina</taxon>
        <taxon>Agaricomycetes</taxon>
        <taxon>Agaricomycetidae</taxon>
        <taxon>Agaricales</taxon>
        <taxon>Marasmiineae</taxon>
        <taxon>Omphalotaceae</taxon>
        <taxon>Lentinula</taxon>
    </lineage>
</organism>
<comment type="caution">
    <text evidence="1">The sequence shown here is derived from an EMBL/GenBank/DDBJ whole genome shotgun (WGS) entry which is preliminary data.</text>
</comment>
<sequence>MSNLTFNGDSSFAYHTYNIAMWHSSLNPSLSSSNDELFHPLHPLQTLENCCTELFAAAEEENEFATGGSQISNPFHQLSGPDAKQERWDEGGDAVTGEKSSRVAIEGEDRISKGSRKVDPMTAIAPESLKPSIFYPDGIISPFDVVIDPPCHFASSKSLDEFGVVWLSIPVAPSSVEEQEYHLIYLPHCLILMWYLLQSPQNLWIHSSRVVETLQILKIISPPTL</sequence>
<evidence type="ECO:0000313" key="1">
    <source>
        <dbReference type="EMBL" id="KAJ3806524.1"/>
    </source>
</evidence>
<gene>
    <name evidence="1" type="ORF">F5876DRAFT_68891</name>
</gene>
<name>A0ACC1TP74_9AGAR</name>
<proteinExistence type="predicted"/>
<dbReference type="EMBL" id="MU795413">
    <property type="protein sequence ID" value="KAJ3806524.1"/>
    <property type="molecule type" value="Genomic_DNA"/>
</dbReference>
<reference evidence="1" key="1">
    <citation type="submission" date="2022-09" db="EMBL/GenBank/DDBJ databases">
        <title>A Global Phylogenomic Analysis of the Shiitake Genus Lentinula.</title>
        <authorList>
            <consortium name="DOE Joint Genome Institute"/>
            <person name="Sierra-Patev S."/>
            <person name="Min B."/>
            <person name="Naranjo-Ortiz M."/>
            <person name="Looney B."/>
            <person name="Konkel Z."/>
            <person name="Slot J.C."/>
            <person name="Sakamoto Y."/>
            <person name="Steenwyk J.L."/>
            <person name="Rokas A."/>
            <person name="Carro J."/>
            <person name="Camarero S."/>
            <person name="Ferreira P."/>
            <person name="Molpeceres G."/>
            <person name="Ruiz-Duenas F.J."/>
            <person name="Serrano A."/>
            <person name="Henrissat B."/>
            <person name="Drula E."/>
            <person name="Hughes K.W."/>
            <person name="Mata J.L."/>
            <person name="Ishikawa N.K."/>
            <person name="Vargas-Isla R."/>
            <person name="Ushijima S."/>
            <person name="Smith C.A."/>
            <person name="Ahrendt S."/>
            <person name="Andreopoulos W."/>
            <person name="He G."/>
            <person name="Labutti K."/>
            <person name="Lipzen A."/>
            <person name="Ng V."/>
            <person name="Riley R."/>
            <person name="Sandor L."/>
            <person name="Barry K."/>
            <person name="Martinez A.T."/>
            <person name="Xiao Y."/>
            <person name="Gibbons J.G."/>
            <person name="Terashima K."/>
            <person name="Grigoriev I.V."/>
            <person name="Hibbett D.S."/>
        </authorList>
    </citation>
    <scope>NUCLEOTIDE SEQUENCE</scope>
    <source>
        <strain evidence="1">TMI1499</strain>
    </source>
</reference>
<dbReference type="Proteomes" id="UP001163835">
    <property type="component" value="Unassembled WGS sequence"/>
</dbReference>
<accession>A0ACC1TP74</accession>